<dbReference type="AlphaFoldDB" id="A0A7C5ALK9"/>
<comment type="caution">
    <text evidence="2">The sequence shown here is derived from an EMBL/GenBank/DDBJ whole genome shotgun (WGS) entry which is preliminary data.</text>
</comment>
<feature type="coiled-coil region" evidence="1">
    <location>
        <begin position="34"/>
        <end position="61"/>
    </location>
</feature>
<name>A0A7C5ALK9_9BACT</name>
<evidence type="ECO:0000313" key="2">
    <source>
        <dbReference type="EMBL" id="HGZ11687.1"/>
    </source>
</evidence>
<organism evidence="2">
    <name type="scientific">Desulfobacca acetoxidans</name>
    <dbReference type="NCBI Taxonomy" id="60893"/>
    <lineage>
        <taxon>Bacteria</taxon>
        <taxon>Pseudomonadati</taxon>
        <taxon>Thermodesulfobacteriota</taxon>
        <taxon>Desulfobaccia</taxon>
        <taxon>Desulfobaccales</taxon>
        <taxon>Desulfobaccaceae</taxon>
        <taxon>Desulfobacca</taxon>
    </lineage>
</organism>
<protein>
    <submittedName>
        <fullName evidence="2">Uncharacterized protein</fullName>
    </submittedName>
</protein>
<evidence type="ECO:0000256" key="1">
    <source>
        <dbReference type="SAM" id="Coils"/>
    </source>
</evidence>
<keyword evidence="1" id="KW-0175">Coiled coil</keyword>
<reference evidence="2" key="1">
    <citation type="journal article" date="2020" name="mSystems">
        <title>Genome- and Community-Level Interaction Insights into Carbon Utilization and Element Cycling Functions of Hydrothermarchaeota in Hydrothermal Sediment.</title>
        <authorList>
            <person name="Zhou Z."/>
            <person name="Liu Y."/>
            <person name="Xu W."/>
            <person name="Pan J."/>
            <person name="Luo Z.H."/>
            <person name="Li M."/>
        </authorList>
    </citation>
    <scope>NUCLEOTIDE SEQUENCE [LARGE SCALE GENOMIC DNA]</scope>
    <source>
        <strain evidence="2">SpSt-853</strain>
    </source>
</reference>
<accession>A0A7C5ALK9</accession>
<gene>
    <name evidence="2" type="ORF">ENW48_05670</name>
</gene>
<dbReference type="EMBL" id="DTKJ01000041">
    <property type="protein sequence ID" value="HGZ11687.1"/>
    <property type="molecule type" value="Genomic_DNA"/>
</dbReference>
<proteinExistence type="predicted"/>
<sequence>MVNQLQDNDAQLQLQRARELLAQGQHQQALILALDALQSVLDNLRSALANLHRNLAQIQKEGSRAEPNKEELDKLLKLHRELKVRLYH</sequence>